<dbReference type="Proteomes" id="UP000663844">
    <property type="component" value="Unassembled WGS sequence"/>
</dbReference>
<proteinExistence type="predicted"/>
<keyword evidence="1" id="KW-0175">Coiled coil</keyword>
<dbReference type="EMBL" id="CAJOAZ010018091">
    <property type="protein sequence ID" value="CAF4322443.1"/>
    <property type="molecule type" value="Genomic_DNA"/>
</dbReference>
<dbReference type="AlphaFoldDB" id="A0A820J766"/>
<feature type="coiled-coil region" evidence="1">
    <location>
        <begin position="133"/>
        <end position="167"/>
    </location>
</feature>
<sequence length="168" mass="19753">MSPTYKLQYNNQPIVYVIDLELPSIDLDSDIAKLVECNMNNQLADVIRELNSTIPFYIFASMPPSDETMSHAQLLRYYYLQTSLDEHAEKDLNTDDRVISIDSIDHFADELYEDLGQYYRDKAGKALFDHQDREEAKQLLKKSEKCFEILERDIEKTLKRYENLAEEK</sequence>
<evidence type="ECO:0000313" key="2">
    <source>
        <dbReference type="EMBL" id="CAF4322443.1"/>
    </source>
</evidence>
<reference evidence="2" key="1">
    <citation type="submission" date="2021-02" db="EMBL/GenBank/DDBJ databases">
        <authorList>
            <person name="Nowell W R."/>
        </authorList>
    </citation>
    <scope>NUCLEOTIDE SEQUENCE</scope>
</reference>
<organism evidence="2 3">
    <name type="scientific">Adineta steineri</name>
    <dbReference type="NCBI Taxonomy" id="433720"/>
    <lineage>
        <taxon>Eukaryota</taxon>
        <taxon>Metazoa</taxon>
        <taxon>Spiralia</taxon>
        <taxon>Gnathifera</taxon>
        <taxon>Rotifera</taxon>
        <taxon>Eurotatoria</taxon>
        <taxon>Bdelloidea</taxon>
        <taxon>Adinetida</taxon>
        <taxon>Adinetidae</taxon>
        <taxon>Adineta</taxon>
    </lineage>
</organism>
<accession>A0A820J766</accession>
<evidence type="ECO:0000313" key="3">
    <source>
        <dbReference type="Proteomes" id="UP000663844"/>
    </source>
</evidence>
<protein>
    <submittedName>
        <fullName evidence="2">Uncharacterized protein</fullName>
    </submittedName>
</protein>
<name>A0A820J766_9BILA</name>
<gene>
    <name evidence="2" type="ORF">OXD698_LOCUS47247</name>
</gene>
<evidence type="ECO:0000256" key="1">
    <source>
        <dbReference type="SAM" id="Coils"/>
    </source>
</evidence>
<comment type="caution">
    <text evidence="2">The sequence shown here is derived from an EMBL/GenBank/DDBJ whole genome shotgun (WGS) entry which is preliminary data.</text>
</comment>